<dbReference type="PROSITE" id="PS51257">
    <property type="entry name" value="PROKAR_LIPOPROTEIN"/>
    <property type="match status" value="1"/>
</dbReference>
<sequence>MRRVLALALTALLAGCSAEAPARTDPSAHRGERHSALPAEGNDRVELAFGDARTGYALFLGRKGTEKSVLYTTTDGGTTWRRLPFDAPLGPHATMWAQGARGLTVLARNGYRTSDDGGATFRDGDPPADDRPQWSCCLAADAGRDAGERRYGVFRGEEPVGRQPPLSADNGAVAVDGRGRTVVAGADSTTVVSAVQENGAWRTLPELTVEDRPAAVWLRTDPDSGEVLMALGRDGGVTVHALRGDAWRPVGEKDPGYRVGHVAAAGKGVLALAGEGTPGYLLADGTWRAAPGPEHVALIDRLADGTLVATSESVPNAVWLAPGTGAERSWVEISVSPA</sequence>
<feature type="region of interest" description="Disordered" evidence="1">
    <location>
        <begin position="20"/>
        <end position="39"/>
    </location>
</feature>
<feature type="signal peptide" evidence="2">
    <location>
        <begin position="1"/>
        <end position="22"/>
    </location>
</feature>
<organism evidence="3 4">
    <name type="scientific">Virgisporangium aliadipatigenens</name>
    <dbReference type="NCBI Taxonomy" id="741659"/>
    <lineage>
        <taxon>Bacteria</taxon>
        <taxon>Bacillati</taxon>
        <taxon>Actinomycetota</taxon>
        <taxon>Actinomycetes</taxon>
        <taxon>Micromonosporales</taxon>
        <taxon>Micromonosporaceae</taxon>
        <taxon>Virgisporangium</taxon>
    </lineage>
</organism>
<reference evidence="3" key="1">
    <citation type="submission" date="2021-01" db="EMBL/GenBank/DDBJ databases">
        <title>Whole genome shotgun sequence of Virgisporangium aliadipatigenens NBRC 105644.</title>
        <authorList>
            <person name="Komaki H."/>
            <person name="Tamura T."/>
        </authorList>
    </citation>
    <scope>NUCLEOTIDE SEQUENCE</scope>
    <source>
        <strain evidence="3">NBRC 105644</strain>
    </source>
</reference>
<dbReference type="Proteomes" id="UP000619260">
    <property type="component" value="Unassembled WGS sequence"/>
</dbReference>
<name>A0A8J3YDK7_9ACTN</name>
<evidence type="ECO:0008006" key="5">
    <source>
        <dbReference type="Google" id="ProtNLM"/>
    </source>
</evidence>
<dbReference type="RefSeq" id="WP_203896736.1">
    <property type="nucleotide sequence ID" value="NZ_BOPF01000001.1"/>
</dbReference>
<keyword evidence="2" id="KW-0732">Signal</keyword>
<gene>
    <name evidence="3" type="ORF">Val02_00150</name>
</gene>
<evidence type="ECO:0000313" key="3">
    <source>
        <dbReference type="EMBL" id="GIJ43129.1"/>
    </source>
</evidence>
<dbReference type="AlphaFoldDB" id="A0A8J3YDK7"/>
<protein>
    <recommendedName>
        <fullName evidence="5">Exo-alpha-sialidase</fullName>
    </recommendedName>
</protein>
<keyword evidence="4" id="KW-1185">Reference proteome</keyword>
<evidence type="ECO:0000313" key="4">
    <source>
        <dbReference type="Proteomes" id="UP000619260"/>
    </source>
</evidence>
<evidence type="ECO:0000256" key="1">
    <source>
        <dbReference type="SAM" id="MobiDB-lite"/>
    </source>
</evidence>
<feature type="chain" id="PRO_5038338358" description="Exo-alpha-sialidase" evidence="2">
    <location>
        <begin position="23"/>
        <end position="338"/>
    </location>
</feature>
<comment type="caution">
    <text evidence="3">The sequence shown here is derived from an EMBL/GenBank/DDBJ whole genome shotgun (WGS) entry which is preliminary data.</text>
</comment>
<proteinExistence type="predicted"/>
<feature type="compositionally biased region" description="Basic and acidic residues" evidence="1">
    <location>
        <begin position="26"/>
        <end position="39"/>
    </location>
</feature>
<dbReference type="EMBL" id="BOPF01000001">
    <property type="protein sequence ID" value="GIJ43129.1"/>
    <property type="molecule type" value="Genomic_DNA"/>
</dbReference>
<evidence type="ECO:0000256" key="2">
    <source>
        <dbReference type="SAM" id="SignalP"/>
    </source>
</evidence>
<accession>A0A8J3YDK7</accession>
<dbReference type="SUPFAM" id="SSF110296">
    <property type="entry name" value="Oligoxyloglucan reducing end-specific cellobiohydrolase"/>
    <property type="match status" value="1"/>
</dbReference>